<dbReference type="EMBL" id="JAQJJM010000011">
    <property type="protein sequence ID" value="MDN5132143.1"/>
    <property type="molecule type" value="Genomic_DNA"/>
</dbReference>
<evidence type="ECO:0000313" key="3">
    <source>
        <dbReference type="Proteomes" id="UP001171508"/>
    </source>
</evidence>
<evidence type="ECO:0000313" key="2">
    <source>
        <dbReference type="EMBL" id="MDN5132143.1"/>
    </source>
</evidence>
<proteinExistence type="predicted"/>
<accession>A0AAP4PY68</accession>
<evidence type="ECO:0000256" key="1">
    <source>
        <dbReference type="SAM" id="MobiDB-lite"/>
    </source>
</evidence>
<dbReference type="AlphaFoldDB" id="A0AAP4PY68"/>
<evidence type="ECO:0008006" key="4">
    <source>
        <dbReference type="Google" id="ProtNLM"/>
    </source>
</evidence>
<name>A0AAP4PY68_9BACT</name>
<reference evidence="2" key="2">
    <citation type="submission" date="2023-01" db="EMBL/GenBank/DDBJ databases">
        <authorList>
            <person name="Uljanovas D."/>
        </authorList>
    </citation>
    <scope>NUCLEOTIDE SEQUENCE</scope>
    <source>
        <strain evidence="2">H19</strain>
    </source>
</reference>
<reference evidence="2" key="1">
    <citation type="journal article" date="2023" name="Microorganisms">
        <title>Genomic Characterization of Arcobacter butzleri Strains Isolated from Various Sources in Lithuania.</title>
        <authorList>
            <person name="Uljanovas D."/>
            <person name="Golz G."/>
            <person name="Fleischmann S."/>
            <person name="Kudirkiene E."/>
            <person name="Kasetiene N."/>
            <person name="Grineviciene A."/>
            <person name="Tamuleviciene E."/>
            <person name="Aksomaitiene J."/>
            <person name="Alter T."/>
            <person name="Malakauskas M."/>
        </authorList>
    </citation>
    <scope>NUCLEOTIDE SEQUENCE</scope>
    <source>
        <strain evidence="2">H19</strain>
    </source>
</reference>
<dbReference type="Proteomes" id="UP001171508">
    <property type="component" value="Unassembled WGS sequence"/>
</dbReference>
<comment type="caution">
    <text evidence="2">The sequence shown here is derived from an EMBL/GenBank/DDBJ whole genome shotgun (WGS) entry which is preliminary data.</text>
</comment>
<organism evidence="2 3">
    <name type="scientific">Aliarcobacter butzleri</name>
    <dbReference type="NCBI Taxonomy" id="28197"/>
    <lineage>
        <taxon>Bacteria</taxon>
        <taxon>Pseudomonadati</taxon>
        <taxon>Campylobacterota</taxon>
        <taxon>Epsilonproteobacteria</taxon>
        <taxon>Campylobacterales</taxon>
        <taxon>Arcobacteraceae</taxon>
        <taxon>Aliarcobacter</taxon>
    </lineage>
</organism>
<protein>
    <recommendedName>
        <fullName evidence="4">Lin1244/Lin1753-like N-terminal domain-containing protein</fullName>
    </recommendedName>
</protein>
<gene>
    <name evidence="2" type="ORF">PJV92_05345</name>
</gene>
<feature type="region of interest" description="Disordered" evidence="1">
    <location>
        <begin position="156"/>
        <end position="184"/>
    </location>
</feature>
<dbReference type="RefSeq" id="WP_301344024.1">
    <property type="nucleotide sequence ID" value="NZ_JAPZCV010000004.1"/>
</dbReference>
<sequence>MSYRIPAYMPIDSILIEDIRMKRLLKDMPNCSGIGIVFGLFFHLLKNENQRCRYDDIDIIADDLRTSVPMVITVIEKYGFFSVFEDDAGKKFFSPALDKALIPYFEKCEKNSISAKIGAEKRKLKLENQKEELRQLSLIDSSQRMLGECSANRIEENRKEKKKTKNKIIEKNLSPREETEERENFSNFKNQIQGKEVRFTLPYPFANFAQNTVIRLRKTGYLHNESISKDLNPEQAHSVWEYMFEKKEQIKKRIEEQENAR</sequence>
<feature type="compositionally biased region" description="Basic and acidic residues" evidence="1">
    <location>
        <begin position="167"/>
        <end position="184"/>
    </location>
</feature>